<sequence>MGTHFTIDVDVGTFAQRFSVAADTGSNSLIVPSCVCEGKGQCSKKDQCFRGTNKSSTFSLEVDEEEKLVSMVLSFGSGQIQAIVAQEQVSGGKISRHLGLLLMRDRALQISGPFEGILGLGLPRPATNWTQIEEQEQVMRKILDTAAANANSTTASATALKTHKPHHRDSLKGFLEQVNIPRFSMYFNDGAAGVLRIGGAPMGNGSHGGPGTARLGRRFPRHLSVGSATATPVDFCRDSDMAEGQKPPCGAMPDSGAALPMGPAPQIGKLR</sequence>
<dbReference type="PANTHER" id="PTHR47966:SF51">
    <property type="entry name" value="BETA-SITE APP-CLEAVING ENZYME, ISOFORM A-RELATED"/>
    <property type="match status" value="1"/>
</dbReference>
<evidence type="ECO:0000313" key="8">
    <source>
        <dbReference type="Proteomes" id="UP001189429"/>
    </source>
</evidence>
<dbReference type="PROSITE" id="PS51767">
    <property type="entry name" value="PEPTIDASE_A1"/>
    <property type="match status" value="1"/>
</dbReference>
<gene>
    <name evidence="7" type="ORF">PCOR1329_LOCUS20600</name>
</gene>
<dbReference type="Pfam" id="PF00026">
    <property type="entry name" value="Asp"/>
    <property type="match status" value="1"/>
</dbReference>
<organism evidence="7 8">
    <name type="scientific">Prorocentrum cordatum</name>
    <dbReference type="NCBI Taxonomy" id="2364126"/>
    <lineage>
        <taxon>Eukaryota</taxon>
        <taxon>Sar</taxon>
        <taxon>Alveolata</taxon>
        <taxon>Dinophyceae</taxon>
        <taxon>Prorocentrales</taxon>
        <taxon>Prorocentraceae</taxon>
        <taxon>Prorocentrum</taxon>
    </lineage>
</organism>
<evidence type="ECO:0000256" key="4">
    <source>
        <dbReference type="ARBA" id="ARBA00022801"/>
    </source>
</evidence>
<evidence type="ECO:0000256" key="3">
    <source>
        <dbReference type="ARBA" id="ARBA00022750"/>
    </source>
</evidence>
<dbReference type="Proteomes" id="UP001189429">
    <property type="component" value="Unassembled WGS sequence"/>
</dbReference>
<keyword evidence="8" id="KW-1185">Reference proteome</keyword>
<feature type="non-terminal residue" evidence="7">
    <location>
        <position position="271"/>
    </location>
</feature>
<proteinExistence type="inferred from homology"/>
<feature type="domain" description="Peptidase A1" evidence="6">
    <location>
        <begin position="5"/>
        <end position="271"/>
    </location>
</feature>
<dbReference type="SUPFAM" id="SSF50630">
    <property type="entry name" value="Acid proteases"/>
    <property type="match status" value="1"/>
</dbReference>
<dbReference type="InterPro" id="IPR033121">
    <property type="entry name" value="PEPTIDASE_A1"/>
</dbReference>
<evidence type="ECO:0000256" key="2">
    <source>
        <dbReference type="ARBA" id="ARBA00022670"/>
    </source>
</evidence>
<keyword evidence="3" id="KW-0064">Aspartyl protease</keyword>
<evidence type="ECO:0000256" key="1">
    <source>
        <dbReference type="ARBA" id="ARBA00007447"/>
    </source>
</evidence>
<reference evidence="7" key="1">
    <citation type="submission" date="2023-10" db="EMBL/GenBank/DDBJ databases">
        <authorList>
            <person name="Chen Y."/>
            <person name="Shah S."/>
            <person name="Dougan E. K."/>
            <person name="Thang M."/>
            <person name="Chan C."/>
        </authorList>
    </citation>
    <scope>NUCLEOTIDE SEQUENCE [LARGE SCALE GENOMIC DNA]</scope>
</reference>
<dbReference type="PANTHER" id="PTHR47966">
    <property type="entry name" value="BETA-SITE APP-CLEAVING ENZYME, ISOFORM A-RELATED"/>
    <property type="match status" value="1"/>
</dbReference>
<dbReference type="Gene3D" id="2.40.70.10">
    <property type="entry name" value="Acid Proteases"/>
    <property type="match status" value="1"/>
</dbReference>
<feature type="region of interest" description="Disordered" evidence="5">
    <location>
        <begin position="238"/>
        <end position="271"/>
    </location>
</feature>
<keyword evidence="4" id="KW-0378">Hydrolase</keyword>
<evidence type="ECO:0000259" key="6">
    <source>
        <dbReference type="PROSITE" id="PS51767"/>
    </source>
</evidence>
<evidence type="ECO:0000256" key="5">
    <source>
        <dbReference type="SAM" id="MobiDB-lite"/>
    </source>
</evidence>
<accession>A0ABN9RI81</accession>
<keyword evidence="2" id="KW-0645">Protease</keyword>
<protein>
    <recommendedName>
        <fullName evidence="6">Peptidase A1 domain-containing protein</fullName>
    </recommendedName>
</protein>
<evidence type="ECO:0000313" key="7">
    <source>
        <dbReference type="EMBL" id="CAK0818258.1"/>
    </source>
</evidence>
<dbReference type="EMBL" id="CAUYUJ010006674">
    <property type="protein sequence ID" value="CAK0818258.1"/>
    <property type="molecule type" value="Genomic_DNA"/>
</dbReference>
<dbReference type="InterPro" id="IPR021109">
    <property type="entry name" value="Peptidase_aspartic_dom_sf"/>
</dbReference>
<dbReference type="InterPro" id="IPR001461">
    <property type="entry name" value="Aspartic_peptidase_A1"/>
</dbReference>
<name>A0ABN9RI81_9DINO</name>
<comment type="caution">
    <text evidence="7">The sequence shown here is derived from an EMBL/GenBank/DDBJ whole genome shotgun (WGS) entry which is preliminary data.</text>
</comment>
<comment type="similarity">
    <text evidence="1">Belongs to the peptidase A1 family.</text>
</comment>